<keyword evidence="10 14" id="KW-0472">Membrane</keyword>
<dbReference type="InterPro" id="IPR007292">
    <property type="entry name" value="Nuclear_fusion_Kar5"/>
</dbReference>
<evidence type="ECO:0000313" key="18">
    <source>
        <dbReference type="RefSeq" id="XP_033535071.1"/>
    </source>
</evidence>
<dbReference type="RefSeq" id="XP_033535071.1">
    <property type="nucleotide sequence ID" value="XM_033682813.1"/>
</dbReference>
<keyword evidence="8" id="KW-0256">Endoplasmic reticulum</keyword>
<comment type="subcellular location">
    <subcellularLocation>
        <location evidence="3">Endoplasmic reticulum membrane</location>
    </subcellularLocation>
    <subcellularLocation>
        <location evidence="2">Nucleus membrane</location>
    </subcellularLocation>
</comment>
<keyword evidence="12" id="KW-0539">Nucleus</keyword>
<dbReference type="PANTHER" id="PTHR28012">
    <property type="entry name" value="NUCLEAR FUSION PROTEIN KAR5"/>
    <property type="match status" value="1"/>
</dbReference>
<evidence type="ECO:0008006" key="19">
    <source>
        <dbReference type="Google" id="ProtNLM"/>
    </source>
</evidence>
<dbReference type="EMBL" id="ML975155">
    <property type="protein sequence ID" value="KAF1813440.1"/>
    <property type="molecule type" value="Genomic_DNA"/>
</dbReference>
<proteinExistence type="inferred from homology"/>
<feature type="signal peptide" evidence="15">
    <location>
        <begin position="1"/>
        <end position="21"/>
    </location>
</feature>
<evidence type="ECO:0000256" key="10">
    <source>
        <dbReference type="ARBA" id="ARBA00023136"/>
    </source>
</evidence>
<dbReference type="OrthoDB" id="5311848at2759"/>
<dbReference type="GO" id="GO:0031965">
    <property type="term" value="C:nuclear membrane"/>
    <property type="evidence" value="ECO:0007669"/>
    <property type="project" value="UniProtKB-SubCell"/>
</dbReference>
<evidence type="ECO:0000313" key="16">
    <source>
        <dbReference type="EMBL" id="KAF1813440.1"/>
    </source>
</evidence>
<dbReference type="AlphaFoldDB" id="A0A6G1G6D3"/>
<evidence type="ECO:0000256" key="6">
    <source>
        <dbReference type="ARBA" id="ARBA00022692"/>
    </source>
</evidence>
<evidence type="ECO:0000256" key="5">
    <source>
        <dbReference type="ARBA" id="ARBA00022459"/>
    </source>
</evidence>
<keyword evidence="5" id="KW-0415">Karyogamy</keyword>
<feature type="transmembrane region" description="Helical" evidence="14">
    <location>
        <begin position="410"/>
        <end position="434"/>
    </location>
</feature>
<evidence type="ECO:0000256" key="7">
    <source>
        <dbReference type="ARBA" id="ARBA00022729"/>
    </source>
</evidence>
<comment type="function">
    <text evidence="1">Required for nuclear membrane fusion during karyogamy.</text>
</comment>
<feature type="chain" id="PRO_5044631854" description="Nuclear membrane fusion protein Kar5" evidence="15">
    <location>
        <begin position="22"/>
        <end position="511"/>
    </location>
</feature>
<evidence type="ECO:0000256" key="15">
    <source>
        <dbReference type="SAM" id="SignalP"/>
    </source>
</evidence>
<evidence type="ECO:0000313" key="17">
    <source>
        <dbReference type="Proteomes" id="UP000504638"/>
    </source>
</evidence>
<dbReference type="GO" id="GO:0005789">
    <property type="term" value="C:endoplasmic reticulum membrane"/>
    <property type="evidence" value="ECO:0007669"/>
    <property type="project" value="UniProtKB-SubCell"/>
</dbReference>
<evidence type="ECO:0000256" key="12">
    <source>
        <dbReference type="ARBA" id="ARBA00023242"/>
    </source>
</evidence>
<reference evidence="16 18" key="1">
    <citation type="submission" date="2020-01" db="EMBL/GenBank/DDBJ databases">
        <authorList>
            <consortium name="DOE Joint Genome Institute"/>
            <person name="Haridas S."/>
            <person name="Albert R."/>
            <person name="Binder M."/>
            <person name="Bloem J."/>
            <person name="Labutti K."/>
            <person name="Salamov A."/>
            <person name="Andreopoulos B."/>
            <person name="Baker S.E."/>
            <person name="Barry K."/>
            <person name="Bills G."/>
            <person name="Bluhm B.H."/>
            <person name="Cannon C."/>
            <person name="Castanera R."/>
            <person name="Culley D.E."/>
            <person name="Daum C."/>
            <person name="Ezra D."/>
            <person name="Gonzalez J.B."/>
            <person name="Henrissat B."/>
            <person name="Kuo A."/>
            <person name="Liang C."/>
            <person name="Lipzen A."/>
            <person name="Lutzoni F."/>
            <person name="Magnuson J."/>
            <person name="Mondo S."/>
            <person name="Nolan M."/>
            <person name="Ohm R."/>
            <person name="Pangilinan J."/>
            <person name="Park H.-J."/>
            <person name="Ramirez L."/>
            <person name="Alfaro M."/>
            <person name="Sun H."/>
            <person name="Tritt A."/>
            <person name="Yoshinaga Y."/>
            <person name="Zwiers L.-H."/>
            <person name="Turgeon B.G."/>
            <person name="Goodwin S.B."/>
            <person name="Spatafora J.W."/>
            <person name="Crous P.W."/>
            <person name="Grigoriev I.V."/>
        </authorList>
    </citation>
    <scope>NUCLEOTIDE SEQUENCE</scope>
    <source>
        <strain evidence="16 18">CBS 781.70</strain>
    </source>
</reference>
<gene>
    <name evidence="16 18" type="ORF">P152DRAFT_513667</name>
</gene>
<evidence type="ECO:0000256" key="9">
    <source>
        <dbReference type="ARBA" id="ARBA00022989"/>
    </source>
</evidence>
<evidence type="ECO:0000256" key="3">
    <source>
        <dbReference type="ARBA" id="ARBA00004586"/>
    </source>
</evidence>
<dbReference type="GO" id="GO:0000742">
    <property type="term" value="P:karyogamy involved in conjugation with cellular fusion"/>
    <property type="evidence" value="ECO:0007669"/>
    <property type="project" value="InterPro"/>
</dbReference>
<evidence type="ECO:0000256" key="14">
    <source>
        <dbReference type="SAM" id="Phobius"/>
    </source>
</evidence>
<protein>
    <recommendedName>
        <fullName evidence="19">Nuclear membrane fusion protein Kar5</fullName>
    </recommendedName>
</protein>
<keyword evidence="9 14" id="KW-1133">Transmembrane helix</keyword>
<dbReference type="GeneID" id="54423383"/>
<feature type="region of interest" description="Disordered" evidence="13">
    <location>
        <begin position="80"/>
        <end position="100"/>
    </location>
</feature>
<feature type="transmembrane region" description="Helical" evidence="14">
    <location>
        <begin position="474"/>
        <end position="496"/>
    </location>
</feature>
<evidence type="ECO:0000256" key="8">
    <source>
        <dbReference type="ARBA" id="ARBA00022824"/>
    </source>
</evidence>
<organism evidence="16">
    <name type="scientific">Eremomyces bilateralis CBS 781.70</name>
    <dbReference type="NCBI Taxonomy" id="1392243"/>
    <lineage>
        <taxon>Eukaryota</taxon>
        <taxon>Fungi</taxon>
        <taxon>Dikarya</taxon>
        <taxon>Ascomycota</taxon>
        <taxon>Pezizomycotina</taxon>
        <taxon>Dothideomycetes</taxon>
        <taxon>Dothideomycetes incertae sedis</taxon>
        <taxon>Eremomycetales</taxon>
        <taxon>Eremomycetaceae</taxon>
        <taxon>Eremomyces</taxon>
    </lineage>
</organism>
<evidence type="ECO:0000256" key="11">
    <source>
        <dbReference type="ARBA" id="ARBA00023180"/>
    </source>
</evidence>
<keyword evidence="17" id="KW-1185">Reference proteome</keyword>
<dbReference type="GO" id="GO:0048288">
    <property type="term" value="P:nuclear membrane fusion involved in karyogamy"/>
    <property type="evidence" value="ECO:0007669"/>
    <property type="project" value="InterPro"/>
</dbReference>
<evidence type="ECO:0000256" key="2">
    <source>
        <dbReference type="ARBA" id="ARBA00004126"/>
    </source>
</evidence>
<feature type="transmembrane region" description="Helical" evidence="14">
    <location>
        <begin position="441"/>
        <end position="462"/>
    </location>
</feature>
<sequence>MKPSWAFQLILESMVCQLVWGTGEGMVNQQDQDVIPIDTASRDMVLSKASAILKELTAMSSCHREATKALYHSCSALGSDEKSTISSTNNSPTPNGPKFRPVSVDGFHNTYALRLGLCEIQSAGVRLPKQCEPVADPRPCRKTGIVSLWSYDCDRGEVEFARLEHEMRCRQALMDSSAHWTSYSNNRQNAVALCYSARASIEHEETARLFKDMVEDAQQVQERLGISVKTLRDLNEQTMRTNDYIMTGLRQIRNGVLSFSASLETIKATVMQSIMSILQEMHQEAESAASNVRENAQEMDQFQRRASNQLELVAWQMEKRIAEDAEYAALVKESQHQIVALANSLSGLEVRAREMQILMETGHAAMANMTQEAIEARAELSEIRTLSLELHDHFESFLQVAEYLSQFPTWLSYIFLIFLASMAFISCCIMVIFLGNKFPTLRAAIVISVLFTTLSGLTYVMVCAGHAGFNLYTLITLTFACLHIPLTIAGLMTYFWNENEDSEEEHHDDRV</sequence>
<reference evidence="18" key="2">
    <citation type="submission" date="2020-04" db="EMBL/GenBank/DDBJ databases">
        <authorList>
            <consortium name="NCBI Genome Project"/>
        </authorList>
    </citation>
    <scope>NUCLEOTIDE SEQUENCE</scope>
    <source>
        <strain evidence="18">CBS 781.70</strain>
    </source>
</reference>
<dbReference type="Proteomes" id="UP000504638">
    <property type="component" value="Unplaced"/>
</dbReference>
<dbReference type="PANTHER" id="PTHR28012:SF1">
    <property type="entry name" value="NUCLEAR FUSION PROTEIN KAR5"/>
    <property type="match status" value="1"/>
</dbReference>
<comment type="similarity">
    <text evidence="4">Belongs to the KAR5 family.</text>
</comment>
<keyword evidence="6 14" id="KW-0812">Transmembrane</keyword>
<evidence type="ECO:0000256" key="4">
    <source>
        <dbReference type="ARBA" id="ARBA00010473"/>
    </source>
</evidence>
<evidence type="ECO:0000256" key="1">
    <source>
        <dbReference type="ARBA" id="ARBA00003389"/>
    </source>
</evidence>
<keyword evidence="7 15" id="KW-0732">Signal</keyword>
<accession>A0A6G1G6D3</accession>
<keyword evidence="11" id="KW-0325">Glycoprotein</keyword>
<reference evidence="18" key="3">
    <citation type="submission" date="2025-04" db="UniProtKB">
        <authorList>
            <consortium name="RefSeq"/>
        </authorList>
    </citation>
    <scope>IDENTIFICATION</scope>
    <source>
        <strain evidence="18">CBS 781.70</strain>
    </source>
</reference>
<evidence type="ECO:0000256" key="13">
    <source>
        <dbReference type="SAM" id="MobiDB-lite"/>
    </source>
</evidence>
<feature type="compositionally biased region" description="Low complexity" evidence="13">
    <location>
        <begin position="84"/>
        <end position="97"/>
    </location>
</feature>
<name>A0A6G1G6D3_9PEZI</name>